<evidence type="ECO:0000256" key="1">
    <source>
        <dbReference type="SAM" id="MobiDB-lite"/>
    </source>
</evidence>
<dbReference type="EMBL" id="BMAW01030573">
    <property type="protein sequence ID" value="GFU17074.1"/>
    <property type="molecule type" value="Genomic_DNA"/>
</dbReference>
<sequence length="108" mass="12485">MEGSAPAETWVDPEWCGEAGVPRPPAGSVRTGGRKDWLQRRRGCRLDIEGSRAEQVETEGSKGLAREETSKEKQWRGKRVRSERSTESPNKHERQYQSKRRPPVRRNW</sequence>
<accession>A0A8X6QIY5</accession>
<gene>
    <name evidence="2" type="ORF">NPIL_427111</name>
</gene>
<keyword evidence="3" id="KW-1185">Reference proteome</keyword>
<comment type="caution">
    <text evidence="2">The sequence shown here is derived from an EMBL/GenBank/DDBJ whole genome shotgun (WGS) entry which is preliminary data.</text>
</comment>
<organism evidence="2 3">
    <name type="scientific">Nephila pilipes</name>
    <name type="common">Giant wood spider</name>
    <name type="synonym">Nephila maculata</name>
    <dbReference type="NCBI Taxonomy" id="299642"/>
    <lineage>
        <taxon>Eukaryota</taxon>
        <taxon>Metazoa</taxon>
        <taxon>Ecdysozoa</taxon>
        <taxon>Arthropoda</taxon>
        <taxon>Chelicerata</taxon>
        <taxon>Arachnida</taxon>
        <taxon>Araneae</taxon>
        <taxon>Araneomorphae</taxon>
        <taxon>Entelegynae</taxon>
        <taxon>Araneoidea</taxon>
        <taxon>Nephilidae</taxon>
        <taxon>Nephila</taxon>
    </lineage>
</organism>
<feature type="compositionally biased region" description="Basic and acidic residues" evidence="1">
    <location>
        <begin position="64"/>
        <end position="96"/>
    </location>
</feature>
<name>A0A8X6QIY5_NEPPI</name>
<evidence type="ECO:0000313" key="2">
    <source>
        <dbReference type="EMBL" id="GFU17074.1"/>
    </source>
</evidence>
<feature type="compositionally biased region" description="Basic residues" evidence="1">
    <location>
        <begin position="97"/>
        <end position="108"/>
    </location>
</feature>
<evidence type="ECO:0000313" key="3">
    <source>
        <dbReference type="Proteomes" id="UP000887013"/>
    </source>
</evidence>
<proteinExistence type="predicted"/>
<feature type="region of interest" description="Disordered" evidence="1">
    <location>
        <begin position="52"/>
        <end position="108"/>
    </location>
</feature>
<protein>
    <submittedName>
        <fullName evidence="2">Uncharacterized protein</fullName>
    </submittedName>
</protein>
<reference evidence="2" key="1">
    <citation type="submission" date="2020-08" db="EMBL/GenBank/DDBJ databases">
        <title>Multicomponent nature underlies the extraordinary mechanical properties of spider dragline silk.</title>
        <authorList>
            <person name="Kono N."/>
            <person name="Nakamura H."/>
            <person name="Mori M."/>
            <person name="Yoshida Y."/>
            <person name="Ohtoshi R."/>
            <person name="Malay A.D."/>
            <person name="Moran D.A.P."/>
            <person name="Tomita M."/>
            <person name="Numata K."/>
            <person name="Arakawa K."/>
        </authorList>
    </citation>
    <scope>NUCLEOTIDE SEQUENCE</scope>
</reference>
<feature type="region of interest" description="Disordered" evidence="1">
    <location>
        <begin position="1"/>
        <end position="39"/>
    </location>
</feature>
<dbReference type="AlphaFoldDB" id="A0A8X6QIY5"/>
<dbReference type="Proteomes" id="UP000887013">
    <property type="component" value="Unassembled WGS sequence"/>
</dbReference>